<keyword evidence="2" id="KW-0645">Protease</keyword>
<keyword evidence="4" id="KW-0720">Serine protease</keyword>
<gene>
    <name evidence="7" type="ORF">S12H4_09637</name>
</gene>
<keyword evidence="5" id="KW-1133">Transmembrane helix</keyword>
<evidence type="ECO:0000256" key="2">
    <source>
        <dbReference type="ARBA" id="ARBA00022670"/>
    </source>
</evidence>
<proteinExistence type="inferred from homology"/>
<keyword evidence="5" id="KW-0472">Membrane</keyword>
<keyword evidence="5" id="KW-0812">Transmembrane</keyword>
<dbReference type="GO" id="GO:0006508">
    <property type="term" value="P:proteolysis"/>
    <property type="evidence" value="ECO:0007669"/>
    <property type="project" value="UniProtKB-KW"/>
</dbReference>
<evidence type="ECO:0000256" key="1">
    <source>
        <dbReference type="ARBA" id="ARBA00011073"/>
    </source>
</evidence>
<dbReference type="Gene3D" id="3.40.50.200">
    <property type="entry name" value="Peptidase S8/S53 domain"/>
    <property type="match status" value="1"/>
</dbReference>
<reference evidence="7" key="1">
    <citation type="journal article" date="2014" name="Front. Microbiol.">
        <title>High frequency of phylogenetically diverse reductive dehalogenase-homologous genes in deep subseafloor sedimentary metagenomes.</title>
        <authorList>
            <person name="Kawai M."/>
            <person name="Futagami T."/>
            <person name="Toyoda A."/>
            <person name="Takaki Y."/>
            <person name="Nishi S."/>
            <person name="Hori S."/>
            <person name="Arai W."/>
            <person name="Tsubouchi T."/>
            <person name="Morono Y."/>
            <person name="Uchiyama I."/>
            <person name="Ito T."/>
            <person name="Fujiyama A."/>
            <person name="Inagaki F."/>
            <person name="Takami H."/>
        </authorList>
    </citation>
    <scope>NUCLEOTIDE SEQUENCE</scope>
    <source>
        <strain evidence="7">Expedition CK06-06</strain>
    </source>
</reference>
<dbReference type="Pfam" id="PF00082">
    <property type="entry name" value="Peptidase_S8"/>
    <property type="match status" value="1"/>
</dbReference>
<comment type="similarity">
    <text evidence="1">Belongs to the peptidase S8 family.</text>
</comment>
<dbReference type="InterPro" id="IPR000209">
    <property type="entry name" value="Peptidase_S8/S53_dom"/>
</dbReference>
<evidence type="ECO:0000313" key="7">
    <source>
        <dbReference type="EMBL" id="GAI59138.1"/>
    </source>
</evidence>
<feature type="domain" description="Peptidase S8/S53" evidence="6">
    <location>
        <begin position="2"/>
        <end position="180"/>
    </location>
</feature>
<dbReference type="PANTHER" id="PTHR43806:SF11">
    <property type="entry name" value="CEREVISIN-RELATED"/>
    <property type="match status" value="1"/>
</dbReference>
<evidence type="ECO:0000259" key="6">
    <source>
        <dbReference type="Pfam" id="PF00082"/>
    </source>
</evidence>
<organism evidence="7">
    <name type="scientific">marine sediment metagenome</name>
    <dbReference type="NCBI Taxonomy" id="412755"/>
    <lineage>
        <taxon>unclassified sequences</taxon>
        <taxon>metagenomes</taxon>
        <taxon>ecological metagenomes</taxon>
    </lineage>
</organism>
<protein>
    <recommendedName>
        <fullName evidence="6">Peptidase S8/S53 domain-containing protein</fullName>
    </recommendedName>
</protein>
<sequence length="284" mass="29534">SHGTAVASIVAAVAPKCSILNLKVLNDEGEGTEEAVTLAIDDCITLKKEESQYTPCVINLSLGSPDDGNPNNPLRVACRAAIANGIYVGASCGNSGPQAGTITCPACEHDVCAVGSAKYLPDTETYLVSDFSSRGPTIEGLVKPDTVMFGEDLIVASSDSDTATDAKSGTSFATPIISSFGLIYLEGMSVIGITHRFPGEIPWAGEVMPLGELIDEHFPDICTRVEEVKNNEAGWGIVFGPLVTQAVGKVKAVVDISSVMTAAMGIMAIGMLGMVVSSMAKVFR</sequence>
<name>X1PTI3_9ZZZZ</name>
<dbReference type="GO" id="GO:0004252">
    <property type="term" value="F:serine-type endopeptidase activity"/>
    <property type="evidence" value="ECO:0007669"/>
    <property type="project" value="InterPro"/>
</dbReference>
<evidence type="ECO:0000256" key="3">
    <source>
        <dbReference type="ARBA" id="ARBA00022801"/>
    </source>
</evidence>
<dbReference type="InterPro" id="IPR050131">
    <property type="entry name" value="Peptidase_S8_subtilisin-like"/>
</dbReference>
<feature type="transmembrane region" description="Helical" evidence="5">
    <location>
        <begin position="259"/>
        <end position="280"/>
    </location>
</feature>
<accession>X1PTI3</accession>
<comment type="caution">
    <text evidence="7">The sequence shown here is derived from an EMBL/GenBank/DDBJ whole genome shotgun (WGS) entry which is preliminary data.</text>
</comment>
<evidence type="ECO:0000256" key="4">
    <source>
        <dbReference type="ARBA" id="ARBA00022825"/>
    </source>
</evidence>
<feature type="non-terminal residue" evidence="7">
    <location>
        <position position="1"/>
    </location>
</feature>
<dbReference type="AlphaFoldDB" id="X1PTI3"/>
<evidence type="ECO:0000256" key="5">
    <source>
        <dbReference type="SAM" id="Phobius"/>
    </source>
</evidence>
<dbReference type="InterPro" id="IPR036852">
    <property type="entry name" value="Peptidase_S8/S53_dom_sf"/>
</dbReference>
<dbReference type="SUPFAM" id="SSF52743">
    <property type="entry name" value="Subtilisin-like"/>
    <property type="match status" value="1"/>
</dbReference>
<dbReference type="PROSITE" id="PS51892">
    <property type="entry name" value="SUBTILASE"/>
    <property type="match status" value="1"/>
</dbReference>
<keyword evidence="3" id="KW-0378">Hydrolase</keyword>
<dbReference type="EMBL" id="BARW01003949">
    <property type="protein sequence ID" value="GAI59138.1"/>
    <property type="molecule type" value="Genomic_DNA"/>
</dbReference>
<dbReference type="PANTHER" id="PTHR43806">
    <property type="entry name" value="PEPTIDASE S8"/>
    <property type="match status" value="1"/>
</dbReference>